<sequence length="568" mass="66538">MEENRHLSPTSLKLKAVREDLTDLDTEISLITEELNSYDQTSQNYYSPLTKNSRFSSSKINSYQSPSSRQSNTQRYGNQNPSFRTPIKNQQSQSSGQNRTQNNSKSMQLNEIMTDGDYISCKSQISNNFENSQSEGTFHSNHSNSLYSNSSISKQDEGNRLFSQSVSILQKRSHNLYSNSSWNNTSEDDSFYFPKNHQKKSNYKSITEPERIVESMNKRKTVALKYEQDKEAEFEIHYPFKPTKMTPSPKVSKIQKEKILLNKKMTEEQLALEIEENNSPKLKKFIDPNSEKIAKNVKRRAFTPTKENFYEQKRGESYQESELTDRVTISKKDLQKSIERLTQIKDSTEVENETEKDSPLKKVNQKVINRLFYESTNSEKEKNLQKIQEKNSKRYQQAENFQKNNLKNPTQNDLHNNTQSNDSQSNYSHLSPNSRKIIEKSGKRIDLFENSIQVAEERFQQFQNEKKYKEMCEIAEFSYCPQINKMPNFNIDFHNTYSGNNYMKNEYKYSKSPERDAHHKLNYSPRHKNENIRSQNEFKHSKVSEQTISDILAEVDMEMNGSFHISHP</sequence>
<feature type="region of interest" description="Disordered" evidence="1">
    <location>
        <begin position="402"/>
        <end position="432"/>
    </location>
</feature>
<organism evidence="2 3">
    <name type="scientific">Tritrichomonas foetus</name>
    <dbReference type="NCBI Taxonomy" id="1144522"/>
    <lineage>
        <taxon>Eukaryota</taxon>
        <taxon>Metamonada</taxon>
        <taxon>Parabasalia</taxon>
        <taxon>Tritrichomonadida</taxon>
        <taxon>Tritrichomonadidae</taxon>
        <taxon>Tritrichomonas</taxon>
    </lineage>
</organism>
<feature type="region of interest" description="Disordered" evidence="1">
    <location>
        <begin position="48"/>
        <end position="104"/>
    </location>
</feature>
<dbReference type="AlphaFoldDB" id="A0A1J4JBV3"/>
<dbReference type="Proteomes" id="UP000179807">
    <property type="component" value="Unassembled WGS sequence"/>
</dbReference>
<dbReference type="EMBL" id="MLAK01001226">
    <property type="protein sequence ID" value="OHS95727.1"/>
    <property type="molecule type" value="Genomic_DNA"/>
</dbReference>
<comment type="caution">
    <text evidence="2">The sequence shown here is derived from an EMBL/GenBank/DDBJ whole genome shotgun (WGS) entry which is preliminary data.</text>
</comment>
<evidence type="ECO:0000313" key="2">
    <source>
        <dbReference type="EMBL" id="OHS95727.1"/>
    </source>
</evidence>
<evidence type="ECO:0000256" key="1">
    <source>
        <dbReference type="SAM" id="MobiDB-lite"/>
    </source>
</evidence>
<evidence type="ECO:0000313" key="3">
    <source>
        <dbReference type="Proteomes" id="UP000179807"/>
    </source>
</evidence>
<dbReference type="GeneID" id="94830127"/>
<gene>
    <name evidence="2" type="ORF">TRFO_10377</name>
</gene>
<dbReference type="RefSeq" id="XP_068348864.1">
    <property type="nucleotide sequence ID" value="XM_068495423.1"/>
</dbReference>
<proteinExistence type="predicted"/>
<name>A0A1J4JBV3_9EUKA</name>
<reference evidence="2" key="1">
    <citation type="submission" date="2016-10" db="EMBL/GenBank/DDBJ databases">
        <authorList>
            <person name="Benchimol M."/>
            <person name="Almeida L.G."/>
            <person name="Vasconcelos A.T."/>
            <person name="Perreira-Neves A."/>
            <person name="Rosa I.A."/>
            <person name="Tasca T."/>
            <person name="Bogo M.R."/>
            <person name="de Souza W."/>
        </authorList>
    </citation>
    <scope>NUCLEOTIDE SEQUENCE [LARGE SCALE GENOMIC DNA]</scope>
    <source>
        <strain evidence="2">K</strain>
    </source>
</reference>
<keyword evidence="3" id="KW-1185">Reference proteome</keyword>
<accession>A0A1J4JBV3</accession>
<dbReference type="VEuPathDB" id="TrichDB:TRFO_10377"/>
<protein>
    <submittedName>
        <fullName evidence="2">Uncharacterized protein</fullName>
    </submittedName>
</protein>